<feature type="compositionally biased region" description="Basic residues" evidence="5">
    <location>
        <begin position="977"/>
        <end position="989"/>
    </location>
</feature>
<dbReference type="PANTHER" id="PTHR45639">
    <property type="entry name" value="HSC70CB, ISOFORM G-RELATED"/>
    <property type="match status" value="1"/>
</dbReference>
<proteinExistence type="predicted"/>
<accession>A0ABR3VCS4</accession>
<evidence type="ECO:0000256" key="6">
    <source>
        <dbReference type="SAM" id="SignalP"/>
    </source>
</evidence>
<feature type="region of interest" description="Disordered" evidence="5">
    <location>
        <begin position="827"/>
        <end position="897"/>
    </location>
</feature>
<evidence type="ECO:0000256" key="4">
    <source>
        <dbReference type="ARBA" id="ARBA00023186"/>
    </source>
</evidence>
<dbReference type="CDD" id="cd10230">
    <property type="entry name" value="ASKHA_NBD_HSP70_HYOU1"/>
    <property type="match status" value="1"/>
</dbReference>
<feature type="region of interest" description="Disordered" evidence="5">
    <location>
        <begin position="956"/>
        <end position="1055"/>
    </location>
</feature>
<feature type="compositionally biased region" description="Basic and acidic residues" evidence="5">
    <location>
        <begin position="958"/>
        <end position="976"/>
    </location>
</feature>
<sequence length="1055" mass="113705">MAPRRTPLSAVLTALLLLVPQVFAVAAVVGIDLGTEYIKAALVKPGIPLEIVLTKDSRRKETSAITFKPPTSDPKPGSYPERAYGSDALAIAPRFPGDSFPNLKSLLGLPTDSGEVKEYASRHPALQLVVHKTRGTTAFKPVRAFSPEEEAWLVEELLAMELRTIRENAEALAGPGSPVRSAVLTIPPYYTAEERRAVELAADLAGLKVLSLISDGLAVGLHYATSRQFPNVNEGAKPELHMVFDMGAGSTKATVMRFQSRTVKDVGKFNKTVQEVQVLGVGWDRTLGGDALNYLIVDDMITQFTASKAAAAASISPDAVRAHGRAVAKLTQQAEKVRHVLSANSNTQTSFEGLYEDIDFKYAVTRADFETMASQHAERVVAAVERALAAAGLEIADLDSVILHGGASRTPFVQRALEKALGGAEKIRTNVNSDEAAVFGAGFRAAELSPSFRVKEIRIADAAVYPAGMRWKTDDGKEKHQRLWTAASFIGAPAKEVTLPNKEDFGLTFYQEVASQVEAETKRLETKNLTASVSELVEKHKCERADVKVKMSARLAPDNGEVDVTQLVVECEAEVAEKEGFVDGVKNLFGFGKKETAQQPIKGDESSSEQAEESSSSSAAESSSTATESASTSTSTSSSAAATASEAATGSKKQVIAIPVKFTLEKAGIPTLSKTEVTILKDRLKAFDASDRARVQREEALNQLEAYTYKVRDLLEREDFVAHSTDAERSSLETKNNDASDWLYGDGAEATKEDFRARLKELQGIAEPVLKRIEEAEKRPELLKGLQDALNSTDAFLKDIKNKIAEYDAWQAKKSAEAAAAETAASSSGSADASAASEGSESSSTTATASESSSAGGDFDGLEDDEASTTTSSSATSTPSSMADIDKERGPVPPLYTLDDLAETEALYAAITAWLAEKVPAQEKLGPADDPVLLVKDLQERRDKLDKAGLALAMKGVKNFEKRKPVREDGKEEGAKKKTGSKKAGKKEKAKGSETKSGKKPAATVKLKAGQSKEEIDEMLKEFKKEAERKKEEYEQQEQAEQQQQQQEGKEHDEL</sequence>
<reference evidence="7 8" key="1">
    <citation type="journal article" date="2024" name="Commun. Biol.">
        <title>Comparative genomic analysis of thermophilic fungi reveals convergent evolutionary adaptations and gene losses.</title>
        <authorList>
            <person name="Steindorff A.S."/>
            <person name="Aguilar-Pontes M.V."/>
            <person name="Robinson A.J."/>
            <person name="Andreopoulos B."/>
            <person name="LaButti K."/>
            <person name="Kuo A."/>
            <person name="Mondo S."/>
            <person name="Riley R."/>
            <person name="Otillar R."/>
            <person name="Haridas S."/>
            <person name="Lipzen A."/>
            <person name="Grimwood J."/>
            <person name="Schmutz J."/>
            <person name="Clum A."/>
            <person name="Reid I.D."/>
            <person name="Moisan M.C."/>
            <person name="Butler G."/>
            <person name="Nguyen T.T.M."/>
            <person name="Dewar K."/>
            <person name="Conant G."/>
            <person name="Drula E."/>
            <person name="Henrissat B."/>
            <person name="Hansel C."/>
            <person name="Singer S."/>
            <person name="Hutchinson M.I."/>
            <person name="de Vries R.P."/>
            <person name="Natvig D.O."/>
            <person name="Powell A.J."/>
            <person name="Tsang A."/>
            <person name="Grigoriev I.V."/>
        </authorList>
    </citation>
    <scope>NUCLEOTIDE SEQUENCE [LARGE SCALE GENOMIC DNA]</scope>
    <source>
        <strain evidence="7 8">CBS 620.91</strain>
    </source>
</reference>
<evidence type="ECO:0000256" key="5">
    <source>
        <dbReference type="SAM" id="MobiDB-lite"/>
    </source>
</evidence>
<dbReference type="Pfam" id="PF00012">
    <property type="entry name" value="HSP70"/>
    <property type="match status" value="1"/>
</dbReference>
<dbReference type="PRINTS" id="PR00301">
    <property type="entry name" value="HEATSHOCK70"/>
</dbReference>
<dbReference type="SUPFAM" id="SSF100934">
    <property type="entry name" value="Heat shock protein 70kD (HSP70), C-terminal subdomain"/>
    <property type="match status" value="1"/>
</dbReference>
<name>A0ABR3VCS4_HUMIN</name>
<keyword evidence="1" id="KW-0547">Nucleotide-binding</keyword>
<protein>
    <submittedName>
        <fullName evidence="7">Uncharacterized protein</fullName>
    </submittedName>
</protein>
<keyword evidence="2" id="KW-0256">Endoplasmic reticulum</keyword>
<keyword evidence="8" id="KW-1185">Reference proteome</keyword>
<feature type="chain" id="PRO_5047168757" evidence="6">
    <location>
        <begin position="25"/>
        <end position="1055"/>
    </location>
</feature>
<dbReference type="Proteomes" id="UP001583172">
    <property type="component" value="Unassembled WGS sequence"/>
</dbReference>
<dbReference type="EMBL" id="JAZGSY010000164">
    <property type="protein sequence ID" value="KAL1839312.1"/>
    <property type="molecule type" value="Genomic_DNA"/>
</dbReference>
<dbReference type="PANTHER" id="PTHR45639:SF3">
    <property type="entry name" value="HYPOXIA UP-REGULATED PROTEIN 1"/>
    <property type="match status" value="1"/>
</dbReference>
<feature type="compositionally biased region" description="Low complexity" evidence="5">
    <location>
        <begin position="613"/>
        <end position="648"/>
    </location>
</feature>
<dbReference type="InterPro" id="IPR029047">
    <property type="entry name" value="HSP70_peptide-bd_sf"/>
</dbReference>
<dbReference type="InterPro" id="IPR043129">
    <property type="entry name" value="ATPase_NBD"/>
</dbReference>
<dbReference type="Gene3D" id="3.90.640.10">
    <property type="entry name" value="Actin, Chain A, domain 4"/>
    <property type="match status" value="1"/>
</dbReference>
<dbReference type="Gene3D" id="3.30.30.30">
    <property type="match status" value="1"/>
</dbReference>
<dbReference type="Gene3D" id="2.60.34.10">
    <property type="entry name" value="Substrate Binding Domain Of DNAk, Chain A, domain 1"/>
    <property type="match status" value="1"/>
</dbReference>
<evidence type="ECO:0000256" key="1">
    <source>
        <dbReference type="ARBA" id="ARBA00022741"/>
    </source>
</evidence>
<dbReference type="InterPro" id="IPR029048">
    <property type="entry name" value="HSP70_C_sf"/>
</dbReference>
<feature type="compositionally biased region" description="Low complexity" evidence="5">
    <location>
        <begin position="1037"/>
        <end position="1047"/>
    </location>
</feature>
<evidence type="ECO:0000313" key="8">
    <source>
        <dbReference type="Proteomes" id="UP001583172"/>
    </source>
</evidence>
<dbReference type="Gene3D" id="1.20.1270.10">
    <property type="match status" value="1"/>
</dbReference>
<feature type="compositionally biased region" description="Low complexity" evidence="5">
    <location>
        <begin position="827"/>
        <end position="857"/>
    </location>
</feature>
<feature type="signal peptide" evidence="6">
    <location>
        <begin position="1"/>
        <end position="24"/>
    </location>
</feature>
<evidence type="ECO:0000256" key="3">
    <source>
        <dbReference type="ARBA" id="ARBA00022840"/>
    </source>
</evidence>
<evidence type="ECO:0000313" key="7">
    <source>
        <dbReference type="EMBL" id="KAL1839312.1"/>
    </source>
</evidence>
<feature type="compositionally biased region" description="Basic and acidic residues" evidence="5">
    <location>
        <begin position="1011"/>
        <end position="1034"/>
    </location>
</feature>
<dbReference type="Gene3D" id="3.30.420.40">
    <property type="match status" value="2"/>
</dbReference>
<comment type="caution">
    <text evidence="7">The sequence shown here is derived from an EMBL/GenBank/DDBJ whole genome shotgun (WGS) entry which is preliminary data.</text>
</comment>
<keyword evidence="4" id="KW-0143">Chaperone</keyword>
<keyword evidence="3" id="KW-0067">ATP-binding</keyword>
<feature type="compositionally biased region" description="Low complexity" evidence="5">
    <location>
        <begin position="868"/>
        <end position="881"/>
    </location>
</feature>
<gene>
    <name evidence="7" type="ORF">VTJ49DRAFT_1640</name>
</gene>
<dbReference type="InterPro" id="IPR013126">
    <property type="entry name" value="Hsp_70_fam"/>
</dbReference>
<organism evidence="7 8">
    <name type="scientific">Humicola insolens</name>
    <name type="common">Soft-rot fungus</name>
    <dbReference type="NCBI Taxonomy" id="85995"/>
    <lineage>
        <taxon>Eukaryota</taxon>
        <taxon>Fungi</taxon>
        <taxon>Dikarya</taxon>
        <taxon>Ascomycota</taxon>
        <taxon>Pezizomycotina</taxon>
        <taxon>Sordariomycetes</taxon>
        <taxon>Sordariomycetidae</taxon>
        <taxon>Sordariales</taxon>
        <taxon>Chaetomiaceae</taxon>
        <taxon>Mycothermus</taxon>
    </lineage>
</organism>
<evidence type="ECO:0000256" key="2">
    <source>
        <dbReference type="ARBA" id="ARBA00022824"/>
    </source>
</evidence>
<dbReference type="SUPFAM" id="SSF53067">
    <property type="entry name" value="Actin-like ATPase domain"/>
    <property type="match status" value="2"/>
</dbReference>
<keyword evidence="6" id="KW-0732">Signal</keyword>
<feature type="region of interest" description="Disordered" evidence="5">
    <location>
        <begin position="596"/>
        <end position="648"/>
    </location>
</feature>